<proteinExistence type="predicted"/>
<organism evidence="2 3">
    <name type="scientific">Streptomyces tagetis</name>
    <dbReference type="NCBI Taxonomy" id="2820809"/>
    <lineage>
        <taxon>Bacteria</taxon>
        <taxon>Bacillati</taxon>
        <taxon>Actinomycetota</taxon>
        <taxon>Actinomycetes</taxon>
        <taxon>Kitasatosporales</taxon>
        <taxon>Streptomycetaceae</taxon>
        <taxon>Streptomyces</taxon>
    </lineage>
</organism>
<dbReference type="SUPFAM" id="SSF53335">
    <property type="entry name" value="S-adenosyl-L-methionine-dependent methyltransferases"/>
    <property type="match status" value="1"/>
</dbReference>
<dbReference type="InterPro" id="IPR029063">
    <property type="entry name" value="SAM-dependent_MTases_sf"/>
</dbReference>
<evidence type="ECO:0000313" key="3">
    <source>
        <dbReference type="Proteomes" id="UP000677875"/>
    </source>
</evidence>
<dbReference type="Gene3D" id="3.40.50.150">
    <property type="entry name" value="Vaccinia Virus protein VP39"/>
    <property type="match status" value="1"/>
</dbReference>
<dbReference type="GO" id="GO:0008168">
    <property type="term" value="F:methyltransferase activity"/>
    <property type="evidence" value="ECO:0007669"/>
    <property type="project" value="UniProtKB-KW"/>
</dbReference>
<protein>
    <submittedName>
        <fullName evidence="2">Class I SAM-dependent methyltransferase</fullName>
    </submittedName>
</protein>
<accession>A0A940XBY4</accession>
<name>A0A940XBY4_9ACTN</name>
<dbReference type="Proteomes" id="UP000677875">
    <property type="component" value="Unassembled WGS sequence"/>
</dbReference>
<evidence type="ECO:0000313" key="2">
    <source>
        <dbReference type="EMBL" id="MBQ0825600.1"/>
    </source>
</evidence>
<evidence type="ECO:0000259" key="1">
    <source>
        <dbReference type="Pfam" id="PF13649"/>
    </source>
</evidence>
<dbReference type="GO" id="GO:0032259">
    <property type="term" value="P:methylation"/>
    <property type="evidence" value="ECO:0007669"/>
    <property type="project" value="UniProtKB-KW"/>
</dbReference>
<keyword evidence="3" id="KW-1185">Reference proteome</keyword>
<comment type="caution">
    <text evidence="2">The sequence shown here is derived from an EMBL/GenBank/DDBJ whole genome shotgun (WGS) entry which is preliminary data.</text>
</comment>
<reference evidence="2" key="1">
    <citation type="submission" date="2021-04" db="EMBL/GenBank/DDBJ databases">
        <title>Genome seq and assembly of Streptomyces sp. RG38.</title>
        <authorList>
            <person name="Chhetri G."/>
        </authorList>
    </citation>
    <scope>NUCLEOTIDE SEQUENCE</scope>
    <source>
        <strain evidence="2">RG38</strain>
    </source>
</reference>
<dbReference type="AlphaFoldDB" id="A0A940XBY4"/>
<gene>
    <name evidence="2" type="ORF">J5Y05_03610</name>
</gene>
<keyword evidence="2" id="KW-0489">Methyltransferase</keyword>
<sequence>MSVTRRYRDAWDGFWREAPEGPGEVFWDAEPMLTAGRHLAHFEPYLVDPALPLIDLGCGNGTQTRYLADRFPRVVGADLSDAALGHARRADPEGRAGYRRLDAADPEQTGALHAELGDANVYLRAVLHQCEPGERRALAHGVAALLGERGRAFLVEPAESAGPLLMALVQCPEGPPAKLAPVLGHGLIPGRLPDTALPAYLDEAGLAVVAGGRLPLVTTEYTADGIRLELPSAWVIAGRPEPGAG</sequence>
<dbReference type="CDD" id="cd02440">
    <property type="entry name" value="AdoMet_MTases"/>
    <property type="match status" value="1"/>
</dbReference>
<feature type="domain" description="Methyltransferase" evidence="1">
    <location>
        <begin position="54"/>
        <end position="150"/>
    </location>
</feature>
<dbReference type="InterPro" id="IPR041698">
    <property type="entry name" value="Methyltransf_25"/>
</dbReference>
<dbReference type="Pfam" id="PF13649">
    <property type="entry name" value="Methyltransf_25"/>
    <property type="match status" value="1"/>
</dbReference>
<keyword evidence="2" id="KW-0808">Transferase</keyword>
<dbReference type="RefSeq" id="WP_210868255.1">
    <property type="nucleotide sequence ID" value="NZ_JAGPNL010000001.1"/>
</dbReference>
<dbReference type="EMBL" id="JAGPNL010000001">
    <property type="protein sequence ID" value="MBQ0825600.1"/>
    <property type="molecule type" value="Genomic_DNA"/>
</dbReference>